<feature type="compositionally biased region" description="Polar residues" evidence="1">
    <location>
        <begin position="27"/>
        <end position="38"/>
    </location>
</feature>
<proteinExistence type="predicted"/>
<evidence type="ECO:0000313" key="2">
    <source>
        <dbReference type="EMBL" id="PXF48539.1"/>
    </source>
</evidence>
<evidence type="ECO:0000313" key="3">
    <source>
        <dbReference type="Proteomes" id="UP000247409"/>
    </source>
</evidence>
<dbReference type="AlphaFoldDB" id="A0A2V3J2C9"/>
<reference evidence="2 3" key="1">
    <citation type="journal article" date="2018" name="Mol. Biol. Evol.">
        <title>Analysis of the draft genome of the red seaweed Gracilariopsis chorda provides insights into genome size evolution in Rhodophyta.</title>
        <authorList>
            <person name="Lee J."/>
            <person name="Yang E.C."/>
            <person name="Graf L."/>
            <person name="Yang J.H."/>
            <person name="Qiu H."/>
            <person name="Zel Zion U."/>
            <person name="Chan C.X."/>
            <person name="Stephens T.G."/>
            <person name="Weber A.P.M."/>
            <person name="Boo G.H."/>
            <person name="Boo S.M."/>
            <person name="Kim K.M."/>
            <person name="Shin Y."/>
            <person name="Jung M."/>
            <person name="Lee S.J."/>
            <person name="Yim H.S."/>
            <person name="Lee J.H."/>
            <person name="Bhattacharya D."/>
            <person name="Yoon H.S."/>
        </authorList>
    </citation>
    <scope>NUCLEOTIDE SEQUENCE [LARGE SCALE GENOMIC DNA]</scope>
    <source>
        <strain evidence="2 3">SKKU-2015</strain>
        <tissue evidence="2">Whole body</tissue>
    </source>
</reference>
<dbReference type="Proteomes" id="UP000247409">
    <property type="component" value="Unassembled WGS sequence"/>
</dbReference>
<evidence type="ECO:0000256" key="1">
    <source>
        <dbReference type="SAM" id="MobiDB-lite"/>
    </source>
</evidence>
<protein>
    <submittedName>
        <fullName evidence="2">Uncharacterized protein</fullName>
    </submittedName>
</protein>
<comment type="caution">
    <text evidence="2">The sequence shown here is derived from an EMBL/GenBank/DDBJ whole genome shotgun (WGS) entry which is preliminary data.</text>
</comment>
<name>A0A2V3J2C9_9FLOR</name>
<dbReference type="EMBL" id="NBIV01000013">
    <property type="protein sequence ID" value="PXF48539.1"/>
    <property type="molecule type" value="Genomic_DNA"/>
</dbReference>
<dbReference type="OrthoDB" id="10577767at2759"/>
<keyword evidence="3" id="KW-1185">Reference proteome</keyword>
<feature type="region of interest" description="Disordered" evidence="1">
    <location>
        <begin position="1"/>
        <end position="38"/>
    </location>
</feature>
<sequence>MQEQISRDGPADPEKWNSREKGPCLAQPSTSEPASISTPDEIEDQIAGIILKALQNKDSQALEQSWSTVERGCFGLVQTGRRVKATISYRPLLDGLLRLVDVSPSLSSQLYSCVVLLSSYSVKVWTAFTRAGILDSHAEVQDLIAKTAARMNPVWGHWSVEDQALVADSLMDLSNINKYEENHLLWTPPITPISIAVSRCIALASKSMTDDDLRMPTTLLHNIVLRCPSWAWESLQTEDLLCALNLLPESSTPREEIKKRMLLMPAKRLCMAPVIEASSPSSSTLKPKTEGARCTNLSLEPGTAGTEASSPASIVSPSEAYSFVKTLERKNDGNAIHSATHTWLRLNKPNLVAAAYVAAPQKLRLEVEQHTEVHSHIESVPNHFVSGLDLQIDEHLVGLLGFVQEIADVYGVNRNFGHQSHFQFLKRVSILHPRLMLRRIDSACAAGRTILDGLSTPSQVLDDAAIKVLEYLFDITSGLPSGDPNSKKDVSDFTIKTLAFLTDDTRLPDGIPKQFEALARLVFKAIESYIEEDVIPRVQTLLQSLANANRGNEILMSDVRNLAAMILPLSTDTKKPKSS</sequence>
<accession>A0A2V3J2C9</accession>
<feature type="compositionally biased region" description="Basic and acidic residues" evidence="1">
    <location>
        <begin position="1"/>
        <end position="22"/>
    </location>
</feature>
<gene>
    <name evidence="2" type="ORF">BWQ96_01708</name>
</gene>
<organism evidence="2 3">
    <name type="scientific">Gracilariopsis chorda</name>
    <dbReference type="NCBI Taxonomy" id="448386"/>
    <lineage>
        <taxon>Eukaryota</taxon>
        <taxon>Rhodophyta</taxon>
        <taxon>Florideophyceae</taxon>
        <taxon>Rhodymeniophycidae</taxon>
        <taxon>Gracilariales</taxon>
        <taxon>Gracilariaceae</taxon>
        <taxon>Gracilariopsis</taxon>
    </lineage>
</organism>